<keyword evidence="3" id="KW-0560">Oxidoreductase</keyword>
<dbReference type="OrthoDB" id="4135024at2"/>
<dbReference type="PANTHER" id="PTHR13887:SF14">
    <property type="entry name" value="DISULFIDE BOND FORMATION PROTEIN D"/>
    <property type="match status" value="1"/>
</dbReference>
<sequence>MSKRNSQEAKRNARERLREERERQAKKDKLRRQLVVGGSIVGVLAIAAGIGFAVTQLGDGGGSGTVSSKEWNDAAEDKKLVKPANTSGAQGTDVVIGEKGAEKTLQVYEDMRCPACAAFEQGAGEILIQDVEEGKYKAEFVMATFIDDMAQGSGSKNALSALGAALDVSPQAFMDYKHALYSQKNHPEESEDEFADDAYLLEVAGEIKELKGNADFEKDVKDGTFDKWVLEMDKKFDKSDVQGTPTLKMNGEKLVVEGTENTPMAPDQFKAAIDKALTAE</sequence>
<evidence type="ECO:0000256" key="1">
    <source>
        <dbReference type="ARBA" id="ARBA00005791"/>
    </source>
</evidence>
<protein>
    <submittedName>
        <fullName evidence="9">DsbA family protein</fullName>
    </submittedName>
</protein>
<keyword evidence="5" id="KW-0676">Redox-active center</keyword>
<proteinExistence type="inferred from homology"/>
<comment type="caution">
    <text evidence="9">The sequence shown here is derived from an EMBL/GenBank/DDBJ whole genome shotgun (WGS) entry which is preliminary data.</text>
</comment>
<dbReference type="Gene3D" id="3.40.30.10">
    <property type="entry name" value="Glutaredoxin"/>
    <property type="match status" value="1"/>
</dbReference>
<dbReference type="PANTHER" id="PTHR13887">
    <property type="entry name" value="GLUTATHIONE S-TRANSFERASE KAPPA"/>
    <property type="match status" value="1"/>
</dbReference>
<keyword evidence="4" id="KW-1015">Disulfide bond</keyword>
<keyword evidence="7" id="KW-1133">Transmembrane helix</keyword>
<gene>
    <name evidence="9" type="ORF">SFRA_003165</name>
</gene>
<comment type="similarity">
    <text evidence="1">Belongs to the thioredoxin family. DsbA subfamily.</text>
</comment>
<evidence type="ECO:0000313" key="10">
    <source>
        <dbReference type="Proteomes" id="UP000028058"/>
    </source>
</evidence>
<feature type="region of interest" description="Disordered" evidence="6">
    <location>
        <begin position="1"/>
        <end position="29"/>
    </location>
</feature>
<feature type="transmembrane region" description="Helical" evidence="7">
    <location>
        <begin position="34"/>
        <end position="54"/>
    </location>
</feature>
<dbReference type="Proteomes" id="UP000028058">
    <property type="component" value="Unassembled WGS sequence"/>
</dbReference>
<evidence type="ECO:0000259" key="8">
    <source>
        <dbReference type="Pfam" id="PF13462"/>
    </source>
</evidence>
<evidence type="ECO:0000256" key="7">
    <source>
        <dbReference type="SAM" id="Phobius"/>
    </source>
</evidence>
<dbReference type="EMBL" id="JNAD02000001">
    <property type="protein sequence ID" value="RKM99206.1"/>
    <property type="molecule type" value="Genomic_DNA"/>
</dbReference>
<feature type="domain" description="Thioredoxin-like fold" evidence="8">
    <location>
        <begin position="91"/>
        <end position="275"/>
    </location>
</feature>
<dbReference type="Pfam" id="PF13462">
    <property type="entry name" value="Thioredoxin_4"/>
    <property type="match status" value="1"/>
</dbReference>
<accession>A0A420VA64</accession>
<keyword evidence="10" id="KW-1185">Reference proteome</keyword>
<name>A0A420VA64_9ACTN</name>
<evidence type="ECO:0000256" key="4">
    <source>
        <dbReference type="ARBA" id="ARBA00023157"/>
    </source>
</evidence>
<reference evidence="9 10" key="1">
    <citation type="journal article" date="2014" name="Genome Announc.">
        <title>Draft Genome Sequence of Streptomyces fradiae ATCC 19609, a Strain Highly Sensitive to Antibiotics.</title>
        <authorList>
            <person name="Bekker O.B."/>
            <person name="Klimina K.M."/>
            <person name="Vatlin A.A."/>
            <person name="Zakharevich N.V."/>
            <person name="Kasianov A.S."/>
            <person name="Danilenko V.N."/>
        </authorList>
    </citation>
    <scope>NUCLEOTIDE SEQUENCE [LARGE SCALE GENOMIC DNA]</scope>
    <source>
        <strain evidence="9 10">ATCC 19609</strain>
    </source>
</reference>
<evidence type="ECO:0000256" key="3">
    <source>
        <dbReference type="ARBA" id="ARBA00023002"/>
    </source>
</evidence>
<dbReference type="GO" id="GO:0016491">
    <property type="term" value="F:oxidoreductase activity"/>
    <property type="evidence" value="ECO:0007669"/>
    <property type="project" value="UniProtKB-KW"/>
</dbReference>
<evidence type="ECO:0000256" key="2">
    <source>
        <dbReference type="ARBA" id="ARBA00022729"/>
    </source>
</evidence>
<keyword evidence="7" id="KW-0472">Membrane</keyword>
<dbReference type="InterPro" id="IPR012336">
    <property type="entry name" value="Thioredoxin-like_fold"/>
</dbReference>
<dbReference type="SUPFAM" id="SSF52833">
    <property type="entry name" value="Thioredoxin-like"/>
    <property type="match status" value="1"/>
</dbReference>
<keyword evidence="7" id="KW-0812">Transmembrane</keyword>
<dbReference type="AlphaFoldDB" id="A0A420VA64"/>
<feature type="compositionally biased region" description="Basic and acidic residues" evidence="6">
    <location>
        <begin position="1"/>
        <end position="27"/>
    </location>
</feature>
<evidence type="ECO:0000256" key="5">
    <source>
        <dbReference type="ARBA" id="ARBA00023284"/>
    </source>
</evidence>
<evidence type="ECO:0000313" key="9">
    <source>
        <dbReference type="EMBL" id="RKM99206.1"/>
    </source>
</evidence>
<dbReference type="RefSeq" id="WP_043470319.1">
    <property type="nucleotide sequence ID" value="NZ_CP134822.1"/>
</dbReference>
<organism evidence="9 10">
    <name type="scientific">Streptomyces xinghaiensis</name>
    <dbReference type="NCBI Taxonomy" id="1038928"/>
    <lineage>
        <taxon>Bacteria</taxon>
        <taxon>Bacillati</taxon>
        <taxon>Actinomycetota</taxon>
        <taxon>Actinomycetes</taxon>
        <taxon>Kitasatosporales</taxon>
        <taxon>Streptomycetaceae</taxon>
        <taxon>Streptomyces</taxon>
    </lineage>
</organism>
<keyword evidence="2" id="KW-0732">Signal</keyword>
<dbReference type="InterPro" id="IPR036249">
    <property type="entry name" value="Thioredoxin-like_sf"/>
</dbReference>
<evidence type="ECO:0000256" key="6">
    <source>
        <dbReference type="SAM" id="MobiDB-lite"/>
    </source>
</evidence>